<dbReference type="EC" id="3.5.1.88" evidence="2"/>
<reference evidence="3 4" key="1">
    <citation type="submission" date="2016-01" db="EMBL/GenBank/DDBJ databases">
        <title>High potential of lignocellulose degradation of a new Verrucomicrobia species.</title>
        <authorList>
            <person name="Wang Y."/>
            <person name="Shi Y."/>
            <person name="Qiu Z."/>
            <person name="Liu S."/>
            <person name="Yang H."/>
        </authorList>
    </citation>
    <scope>NUCLEOTIDE SEQUENCE [LARGE SCALE GENOMIC DNA]</scope>
    <source>
        <strain evidence="3 4">TSB47</strain>
    </source>
</reference>
<keyword evidence="2" id="KW-0378">Hydrolase</keyword>
<dbReference type="GO" id="GO:0006412">
    <property type="term" value="P:translation"/>
    <property type="evidence" value="ECO:0007669"/>
    <property type="project" value="UniProtKB-UniRule"/>
</dbReference>
<protein>
    <recommendedName>
        <fullName evidence="2">Peptide deformylase</fullName>
        <shortName evidence="2">PDF</shortName>
        <ecNumber evidence="2">3.5.1.88</ecNumber>
    </recommendedName>
    <alternativeName>
        <fullName evidence="2">Polypeptide deformylase</fullName>
    </alternativeName>
</protein>
<keyword evidence="2" id="KW-0479">Metal-binding</keyword>
<comment type="similarity">
    <text evidence="1 2">Belongs to the polypeptide deformylase family.</text>
</comment>
<evidence type="ECO:0000313" key="4">
    <source>
        <dbReference type="Proteomes" id="UP000078486"/>
    </source>
</evidence>
<feature type="binding site" evidence="2">
    <location>
        <position position="150"/>
    </location>
    <ligand>
        <name>Fe cation</name>
        <dbReference type="ChEBI" id="CHEBI:24875"/>
    </ligand>
</feature>
<dbReference type="Pfam" id="PF01327">
    <property type="entry name" value="Pep_deformylase"/>
    <property type="match status" value="1"/>
</dbReference>
<keyword evidence="2" id="KW-0648">Protein biosynthesis</keyword>
<comment type="catalytic activity">
    <reaction evidence="2">
        <text>N-terminal N-formyl-L-methionyl-[peptide] + H2O = N-terminal L-methionyl-[peptide] + formate</text>
        <dbReference type="Rhea" id="RHEA:24420"/>
        <dbReference type="Rhea" id="RHEA-COMP:10639"/>
        <dbReference type="Rhea" id="RHEA-COMP:10640"/>
        <dbReference type="ChEBI" id="CHEBI:15377"/>
        <dbReference type="ChEBI" id="CHEBI:15740"/>
        <dbReference type="ChEBI" id="CHEBI:49298"/>
        <dbReference type="ChEBI" id="CHEBI:64731"/>
        <dbReference type="EC" id="3.5.1.88"/>
    </reaction>
</comment>
<comment type="function">
    <text evidence="2">Removes the formyl group from the N-terminal Met of newly synthesized proteins. Requires at least a dipeptide for an efficient rate of reaction. N-terminal L-methionine is a prerequisite for activity but the enzyme has broad specificity at other positions.</text>
</comment>
<dbReference type="PANTHER" id="PTHR10458:SF22">
    <property type="entry name" value="PEPTIDE DEFORMYLASE"/>
    <property type="match status" value="1"/>
</dbReference>
<dbReference type="NCBIfam" id="NF001159">
    <property type="entry name" value="PRK00150.1-3"/>
    <property type="match status" value="1"/>
</dbReference>
<sequence length="196" mass="21218">MLLPIVQYNDPVLRKKGVNITVFDDALAQLGRDMIETMNAANGIGLAAQQIGRAIQFCVVDVSRADPDFDWDLDGSHPPLELFMPMMIANPVIKKHAAAGSETDSEGCLSFGKIRGEVERPSEITVMFQDAQGVPHTFICNGLLARCIQHETDHLNGVLFIDRMAKKERAKIDAAIKAHAKATKEGAAKGLAGPQA</sequence>
<dbReference type="PIRSF" id="PIRSF004749">
    <property type="entry name" value="Pep_def"/>
    <property type="match status" value="1"/>
</dbReference>
<dbReference type="PRINTS" id="PR01576">
    <property type="entry name" value="PDEFORMYLASE"/>
</dbReference>
<accession>A0A178IAE6</accession>
<feature type="binding site" evidence="2">
    <location>
        <position position="108"/>
    </location>
    <ligand>
        <name>Fe cation</name>
        <dbReference type="ChEBI" id="CHEBI:24875"/>
    </ligand>
</feature>
<dbReference type="PANTHER" id="PTHR10458">
    <property type="entry name" value="PEPTIDE DEFORMYLASE"/>
    <property type="match status" value="1"/>
</dbReference>
<dbReference type="STRING" id="1184151.AW736_25170"/>
<dbReference type="CDD" id="cd00487">
    <property type="entry name" value="Pep_deformylase"/>
    <property type="match status" value="1"/>
</dbReference>
<dbReference type="EMBL" id="LRRQ01000189">
    <property type="protein sequence ID" value="OAM86994.1"/>
    <property type="molecule type" value="Genomic_DNA"/>
</dbReference>
<dbReference type="AlphaFoldDB" id="A0A178IAE6"/>
<dbReference type="Proteomes" id="UP000078486">
    <property type="component" value="Unassembled WGS sequence"/>
</dbReference>
<comment type="cofactor">
    <cofactor evidence="2">
        <name>Fe(2+)</name>
        <dbReference type="ChEBI" id="CHEBI:29033"/>
    </cofactor>
    <text evidence="2">Binds 1 Fe(2+) ion.</text>
</comment>
<dbReference type="GO" id="GO:0046872">
    <property type="term" value="F:metal ion binding"/>
    <property type="evidence" value="ECO:0007669"/>
    <property type="project" value="UniProtKB-KW"/>
</dbReference>
<gene>
    <name evidence="2" type="primary">def</name>
    <name evidence="3" type="ORF">AW736_25170</name>
</gene>
<dbReference type="GO" id="GO:0042586">
    <property type="term" value="F:peptide deformylase activity"/>
    <property type="evidence" value="ECO:0007669"/>
    <property type="project" value="UniProtKB-UniRule"/>
</dbReference>
<evidence type="ECO:0000313" key="3">
    <source>
        <dbReference type="EMBL" id="OAM86994.1"/>
    </source>
</evidence>
<dbReference type="NCBIfam" id="TIGR00079">
    <property type="entry name" value="pept_deformyl"/>
    <property type="match status" value="1"/>
</dbReference>
<dbReference type="RefSeq" id="WP_068773052.1">
    <property type="nucleotide sequence ID" value="NZ_CP109796.1"/>
</dbReference>
<keyword evidence="2" id="KW-0408">Iron</keyword>
<evidence type="ECO:0000256" key="2">
    <source>
        <dbReference type="HAMAP-Rule" id="MF_00163"/>
    </source>
</evidence>
<dbReference type="Gene3D" id="3.90.45.10">
    <property type="entry name" value="Peptide deformylase"/>
    <property type="match status" value="1"/>
</dbReference>
<feature type="active site" evidence="2">
    <location>
        <position position="151"/>
    </location>
</feature>
<comment type="caution">
    <text evidence="3">The sequence shown here is derived from an EMBL/GenBank/DDBJ whole genome shotgun (WGS) entry which is preliminary data.</text>
</comment>
<dbReference type="OrthoDB" id="9784988at2"/>
<feature type="binding site" evidence="2">
    <location>
        <position position="154"/>
    </location>
    <ligand>
        <name>Fe cation</name>
        <dbReference type="ChEBI" id="CHEBI:24875"/>
    </ligand>
</feature>
<dbReference type="InterPro" id="IPR036821">
    <property type="entry name" value="Peptide_deformylase_sf"/>
</dbReference>
<dbReference type="InterPro" id="IPR023635">
    <property type="entry name" value="Peptide_deformylase"/>
</dbReference>
<name>A0A178IAE6_9BACT</name>
<organism evidence="3 4">
    <name type="scientific">Termitidicoccus mucosus</name>
    <dbReference type="NCBI Taxonomy" id="1184151"/>
    <lineage>
        <taxon>Bacteria</taxon>
        <taxon>Pseudomonadati</taxon>
        <taxon>Verrucomicrobiota</taxon>
        <taxon>Opitutia</taxon>
        <taxon>Opitutales</taxon>
        <taxon>Opitutaceae</taxon>
        <taxon>Termitidicoccus</taxon>
    </lineage>
</organism>
<dbReference type="HAMAP" id="MF_00163">
    <property type="entry name" value="Pep_deformylase"/>
    <property type="match status" value="1"/>
</dbReference>
<evidence type="ECO:0000256" key="1">
    <source>
        <dbReference type="ARBA" id="ARBA00010759"/>
    </source>
</evidence>
<keyword evidence="4" id="KW-1185">Reference proteome</keyword>
<dbReference type="SUPFAM" id="SSF56420">
    <property type="entry name" value="Peptide deformylase"/>
    <property type="match status" value="1"/>
</dbReference>
<proteinExistence type="inferred from homology"/>